<feature type="compositionally biased region" description="Polar residues" evidence="1">
    <location>
        <begin position="91"/>
        <end position="111"/>
    </location>
</feature>
<feature type="compositionally biased region" description="Acidic residues" evidence="1">
    <location>
        <begin position="1"/>
        <end position="26"/>
    </location>
</feature>
<organism evidence="2 3">
    <name type="scientific">Durusdinium trenchii</name>
    <dbReference type="NCBI Taxonomy" id="1381693"/>
    <lineage>
        <taxon>Eukaryota</taxon>
        <taxon>Sar</taxon>
        <taxon>Alveolata</taxon>
        <taxon>Dinophyceae</taxon>
        <taxon>Suessiales</taxon>
        <taxon>Symbiodiniaceae</taxon>
        <taxon>Durusdinium</taxon>
    </lineage>
</organism>
<protein>
    <submittedName>
        <fullName evidence="2">Uncharacterized protein</fullName>
    </submittedName>
</protein>
<keyword evidence="3" id="KW-1185">Reference proteome</keyword>
<feature type="region of interest" description="Disordered" evidence="1">
    <location>
        <begin position="1"/>
        <end position="136"/>
    </location>
</feature>
<accession>A0ABP0LNA0</accession>
<feature type="compositionally biased region" description="Basic and acidic residues" evidence="1">
    <location>
        <begin position="39"/>
        <end position="65"/>
    </location>
</feature>
<evidence type="ECO:0000313" key="2">
    <source>
        <dbReference type="EMBL" id="CAK9040221.1"/>
    </source>
</evidence>
<feature type="compositionally biased region" description="Polar residues" evidence="1">
    <location>
        <begin position="72"/>
        <end position="84"/>
    </location>
</feature>
<reference evidence="2 3" key="1">
    <citation type="submission" date="2024-02" db="EMBL/GenBank/DDBJ databases">
        <authorList>
            <person name="Chen Y."/>
            <person name="Shah S."/>
            <person name="Dougan E. K."/>
            <person name="Thang M."/>
            <person name="Chan C."/>
        </authorList>
    </citation>
    <scope>NUCLEOTIDE SEQUENCE [LARGE SCALE GENOMIC DNA]</scope>
</reference>
<dbReference type="Proteomes" id="UP001642464">
    <property type="component" value="Unassembled WGS sequence"/>
</dbReference>
<dbReference type="EMBL" id="CAXAMM010017002">
    <property type="protein sequence ID" value="CAK9040221.1"/>
    <property type="molecule type" value="Genomic_DNA"/>
</dbReference>
<name>A0ABP0LNA0_9DINO</name>
<proteinExistence type="predicted"/>
<sequence length="136" mass="14354">MHEVEEEGEDEWDEEGENDVKEDDAFMETNPGQQGQPDGEGKGSKRIEGDGDTIEEKPQETKFQEMEDPTPKASSPPQTKQPSAEQPAAPGQNSNAGTSPEVSAVPPSSTEDTPKAGSATGNLASDEARAPDAFAP</sequence>
<gene>
    <name evidence="2" type="ORF">SCF082_LOCUS23434</name>
</gene>
<evidence type="ECO:0000256" key="1">
    <source>
        <dbReference type="SAM" id="MobiDB-lite"/>
    </source>
</evidence>
<evidence type="ECO:0000313" key="3">
    <source>
        <dbReference type="Proteomes" id="UP001642464"/>
    </source>
</evidence>
<comment type="caution">
    <text evidence="2">The sequence shown here is derived from an EMBL/GenBank/DDBJ whole genome shotgun (WGS) entry which is preliminary data.</text>
</comment>